<dbReference type="Pfam" id="PF04006">
    <property type="entry name" value="Mpp10"/>
    <property type="match status" value="1"/>
</dbReference>
<keyword evidence="4" id="KW-0539">Nucleus</keyword>
<keyword evidence="2" id="KW-0690">Ribosome biogenesis</keyword>
<dbReference type="EMBL" id="CM035412">
    <property type="protein sequence ID" value="KAH7433450.1"/>
    <property type="molecule type" value="Genomic_DNA"/>
</dbReference>
<feature type="compositionally biased region" description="Basic and acidic residues" evidence="7">
    <location>
        <begin position="301"/>
        <end position="312"/>
    </location>
</feature>
<feature type="compositionally biased region" description="Polar residues" evidence="7">
    <location>
        <begin position="336"/>
        <end position="348"/>
    </location>
</feature>
<dbReference type="AlphaFoldDB" id="A0A8T2UG18"/>
<feature type="region of interest" description="Disordered" evidence="7">
    <location>
        <begin position="175"/>
        <end position="198"/>
    </location>
</feature>
<proteinExistence type="inferred from homology"/>
<feature type="region of interest" description="Disordered" evidence="7">
    <location>
        <begin position="1"/>
        <end position="92"/>
    </location>
</feature>
<feature type="region of interest" description="Disordered" evidence="7">
    <location>
        <begin position="301"/>
        <end position="364"/>
    </location>
</feature>
<gene>
    <name evidence="8" type="ORF">KP509_07G070300</name>
</gene>
<sequence length="393" mass="45355">MTSHNGTSKAQQLDHEEDDYEEDEEEYEEEYEEEDDYEEDEEEEDYEEDEEEKYLKYHDFFDEDSREVATFGAEGRSNATESTVVSMEDEPLTTHQKQLLKVQKHIERLESANLNPASWTMQGEVTAGKRPKNSALEVELDFEHNIRPPPVITEEVTASLEDLIRKRIAENNFDDVERKSSLPSHVPDQPRELDETKSQRGLAEVYEDEFMQKTGLAPVSSAADGLRKEAIQLFKAVCVKLDALSHFHFTPKPKNSFLMKVIEDMTVRQDVPALAMEEVAPLMVSDAQMLAPEEHFTGEGVCKSDAELSREERKRRRARRKEKAKENRESCRRRSLTNIQRQDANGSPPSKRRKVESQYSKSRKVFEELDTTNKKVKKVEAQSEVLKASSFKL</sequence>
<feature type="compositionally biased region" description="Basic residues" evidence="7">
    <location>
        <begin position="313"/>
        <end position="322"/>
    </location>
</feature>
<comment type="similarity">
    <text evidence="6">Belongs to the MPP10 family.</text>
</comment>
<dbReference type="PANTHER" id="PTHR17039:SF0">
    <property type="entry name" value="U3 SMALL NUCLEOLAR RIBONUCLEOPROTEIN PROTEIN MPP10"/>
    <property type="match status" value="1"/>
</dbReference>
<feature type="compositionally biased region" description="Acidic residues" evidence="7">
    <location>
        <begin position="15"/>
        <end position="52"/>
    </location>
</feature>
<dbReference type="PANTHER" id="PTHR17039">
    <property type="entry name" value="U3 SMALL NUCLEOLAR RIBONUCLEOPROTEIN PROTEIN MPP10"/>
    <property type="match status" value="1"/>
</dbReference>
<feature type="compositionally biased region" description="Basic and acidic residues" evidence="7">
    <location>
        <begin position="188"/>
        <end position="198"/>
    </location>
</feature>
<evidence type="ECO:0000256" key="3">
    <source>
        <dbReference type="ARBA" id="ARBA00022552"/>
    </source>
</evidence>
<evidence type="ECO:0000256" key="1">
    <source>
        <dbReference type="ARBA" id="ARBA00004604"/>
    </source>
</evidence>
<reference evidence="8" key="1">
    <citation type="submission" date="2021-08" db="EMBL/GenBank/DDBJ databases">
        <title>WGS assembly of Ceratopteris richardii.</title>
        <authorList>
            <person name="Marchant D.B."/>
            <person name="Chen G."/>
            <person name="Jenkins J."/>
            <person name="Shu S."/>
            <person name="Leebens-Mack J."/>
            <person name="Grimwood J."/>
            <person name="Schmutz J."/>
            <person name="Soltis P."/>
            <person name="Soltis D."/>
            <person name="Chen Z.-H."/>
        </authorList>
    </citation>
    <scope>NUCLEOTIDE SEQUENCE</scope>
    <source>
        <strain evidence="8">Whitten #5841</strain>
        <tissue evidence="8">Leaf</tissue>
    </source>
</reference>
<accession>A0A8T2UG18</accession>
<organism evidence="8 9">
    <name type="scientific">Ceratopteris richardii</name>
    <name type="common">Triangle waterfern</name>
    <dbReference type="NCBI Taxonomy" id="49495"/>
    <lineage>
        <taxon>Eukaryota</taxon>
        <taxon>Viridiplantae</taxon>
        <taxon>Streptophyta</taxon>
        <taxon>Embryophyta</taxon>
        <taxon>Tracheophyta</taxon>
        <taxon>Polypodiopsida</taxon>
        <taxon>Polypodiidae</taxon>
        <taxon>Polypodiales</taxon>
        <taxon>Pteridineae</taxon>
        <taxon>Pteridaceae</taxon>
        <taxon>Parkerioideae</taxon>
        <taxon>Ceratopteris</taxon>
    </lineage>
</organism>
<comment type="subcellular location">
    <subcellularLocation>
        <location evidence="1">Nucleus</location>
        <location evidence="1">Nucleolus</location>
    </subcellularLocation>
</comment>
<comment type="caution">
    <text evidence="8">The sequence shown here is derived from an EMBL/GenBank/DDBJ whole genome shotgun (WGS) entry which is preliminary data.</text>
</comment>
<protein>
    <submittedName>
        <fullName evidence="8">Uncharacterized protein</fullName>
    </submittedName>
</protein>
<dbReference type="OrthoDB" id="445326at2759"/>
<keyword evidence="9" id="KW-1185">Reference proteome</keyword>
<dbReference type="Proteomes" id="UP000825935">
    <property type="component" value="Chromosome 7"/>
</dbReference>
<keyword evidence="3" id="KW-0698">rRNA processing</keyword>
<dbReference type="GO" id="GO:0034457">
    <property type="term" value="C:Mpp10 complex"/>
    <property type="evidence" value="ECO:0007669"/>
    <property type="project" value="InterPro"/>
</dbReference>
<dbReference type="GO" id="GO:0032040">
    <property type="term" value="C:small-subunit processome"/>
    <property type="evidence" value="ECO:0007669"/>
    <property type="project" value="TreeGrafter"/>
</dbReference>
<evidence type="ECO:0000256" key="4">
    <source>
        <dbReference type="ARBA" id="ARBA00023242"/>
    </source>
</evidence>
<dbReference type="GO" id="GO:0005732">
    <property type="term" value="C:sno(s)RNA-containing ribonucleoprotein complex"/>
    <property type="evidence" value="ECO:0007669"/>
    <property type="project" value="InterPro"/>
</dbReference>
<keyword evidence="5" id="KW-0687">Ribonucleoprotein</keyword>
<dbReference type="InterPro" id="IPR012173">
    <property type="entry name" value="Mpp10"/>
</dbReference>
<name>A0A8T2UG18_CERRI</name>
<evidence type="ECO:0000256" key="2">
    <source>
        <dbReference type="ARBA" id="ARBA00022517"/>
    </source>
</evidence>
<dbReference type="GO" id="GO:0006364">
    <property type="term" value="P:rRNA processing"/>
    <property type="evidence" value="ECO:0007669"/>
    <property type="project" value="UniProtKB-KW"/>
</dbReference>
<evidence type="ECO:0000256" key="6">
    <source>
        <dbReference type="ARBA" id="ARBA00029455"/>
    </source>
</evidence>
<evidence type="ECO:0000256" key="5">
    <source>
        <dbReference type="ARBA" id="ARBA00023274"/>
    </source>
</evidence>
<feature type="compositionally biased region" description="Basic and acidic residues" evidence="7">
    <location>
        <begin position="323"/>
        <end position="332"/>
    </location>
</feature>
<evidence type="ECO:0000313" key="9">
    <source>
        <dbReference type="Proteomes" id="UP000825935"/>
    </source>
</evidence>
<evidence type="ECO:0000313" key="8">
    <source>
        <dbReference type="EMBL" id="KAH7433450.1"/>
    </source>
</evidence>
<evidence type="ECO:0000256" key="7">
    <source>
        <dbReference type="SAM" id="MobiDB-lite"/>
    </source>
</evidence>
<feature type="compositionally biased region" description="Polar residues" evidence="7">
    <location>
        <begin position="1"/>
        <end position="11"/>
    </location>
</feature>